<protein>
    <submittedName>
        <fullName evidence="2">Cyclase family protein</fullName>
    </submittedName>
</protein>
<evidence type="ECO:0000313" key="4">
    <source>
        <dbReference type="EMBL" id="AZF67675.1"/>
    </source>
</evidence>
<dbReference type="PANTHER" id="PTHR31118:SF12">
    <property type="entry name" value="CYCLASE-LIKE PROTEIN 2"/>
    <property type="match status" value="1"/>
</dbReference>
<dbReference type="Proteomes" id="UP000273443">
    <property type="component" value="Chromosome"/>
</dbReference>
<evidence type="ECO:0000313" key="3">
    <source>
        <dbReference type="EMBL" id="AKA78599.1"/>
    </source>
</evidence>
<dbReference type="PANTHER" id="PTHR31118">
    <property type="entry name" value="CYCLASE-LIKE PROTEIN 2"/>
    <property type="match status" value="1"/>
</dbReference>
<evidence type="ECO:0000313" key="6">
    <source>
        <dbReference type="EMBL" id="AZF72915.1"/>
    </source>
</evidence>
<name>A0A0E3MDV0_SACSO</name>
<evidence type="ECO:0000313" key="13">
    <source>
        <dbReference type="Proteomes" id="UP000033085"/>
    </source>
</evidence>
<reference evidence="15 16" key="2">
    <citation type="journal article" date="2018" name="Proc. Natl. Acad. Sci. U.S.A.">
        <title>Nonmutational mechanism of inheritance in the Archaeon Sulfolobus solfataricus.</title>
        <authorList>
            <person name="Payne S."/>
            <person name="McCarthy S."/>
            <person name="Johnson T."/>
            <person name="North E."/>
            <person name="Blum P."/>
        </authorList>
    </citation>
    <scope>NUCLEOTIDE SEQUENCE [LARGE SCALE GENOMIC DNA]</scope>
    <source>
        <strain evidence="5 15">SARC-H</strain>
        <strain evidence="6 19">SARC-I</strain>
        <strain evidence="8 20">SARC-N</strain>
        <strain evidence="9 21">SARC-O</strain>
        <strain evidence="10 16">SUL120</strain>
        <strain evidence="4 17">SULG</strain>
        <strain evidence="7 18">SULM</strain>
    </source>
</reference>
<evidence type="ECO:0000313" key="21">
    <source>
        <dbReference type="Proteomes" id="UP000282269"/>
    </source>
</evidence>
<dbReference type="EMBL" id="CP050869">
    <property type="protein sequence ID" value="QPG50187.1"/>
    <property type="molecule type" value="Genomic_DNA"/>
</dbReference>
<dbReference type="InterPro" id="IPR007325">
    <property type="entry name" value="KFase/CYL"/>
</dbReference>
<evidence type="ECO:0000313" key="1">
    <source>
        <dbReference type="EMBL" id="AKA73207.1"/>
    </source>
</evidence>
<evidence type="ECO:0000313" key="7">
    <source>
        <dbReference type="EMBL" id="AZF75539.1"/>
    </source>
</evidence>
<organism evidence="2 12">
    <name type="scientific">Saccharolobus solfataricus</name>
    <name type="common">Sulfolobus solfataricus</name>
    <dbReference type="NCBI Taxonomy" id="2287"/>
    <lineage>
        <taxon>Archaea</taxon>
        <taxon>Thermoproteota</taxon>
        <taxon>Thermoprotei</taxon>
        <taxon>Sulfolobales</taxon>
        <taxon>Sulfolobaceae</taxon>
        <taxon>Saccharolobus</taxon>
    </lineage>
</organism>
<evidence type="ECO:0000313" key="22">
    <source>
        <dbReference type="Proteomes" id="UP000594632"/>
    </source>
</evidence>
<dbReference type="EMBL" id="CP033237">
    <property type="protein sequence ID" value="AZF72915.1"/>
    <property type="molecule type" value="Genomic_DNA"/>
</dbReference>
<dbReference type="Proteomes" id="UP000033085">
    <property type="component" value="Chromosome"/>
</dbReference>
<proteinExistence type="predicted"/>
<dbReference type="SUPFAM" id="SSF102198">
    <property type="entry name" value="Putative cyclase"/>
    <property type="match status" value="1"/>
</dbReference>
<evidence type="ECO:0000313" key="17">
    <source>
        <dbReference type="Proteomes" id="UP000273194"/>
    </source>
</evidence>
<dbReference type="EMBL" id="CP033236">
    <property type="protein sequence ID" value="AZF70295.1"/>
    <property type="molecule type" value="Genomic_DNA"/>
</dbReference>
<dbReference type="KEGG" id="ssof:SULC_0848"/>
<dbReference type="Proteomes" id="UP000278715">
    <property type="component" value="Chromosome"/>
</dbReference>
<dbReference type="EMBL" id="CP033240">
    <property type="protein sequence ID" value="AZF80752.1"/>
    <property type="molecule type" value="Genomic_DNA"/>
</dbReference>
<dbReference type="GO" id="GO:0019441">
    <property type="term" value="P:L-tryptophan catabolic process to kynurenine"/>
    <property type="evidence" value="ECO:0007669"/>
    <property type="project" value="InterPro"/>
</dbReference>
<dbReference type="EMBL" id="CP033235">
    <property type="protein sequence ID" value="AZF67675.1"/>
    <property type="molecule type" value="Genomic_DNA"/>
</dbReference>
<reference evidence="2" key="3">
    <citation type="submission" date="2018-10" db="EMBL/GenBank/DDBJ databases">
        <authorList>
            <person name="McCarthy S."/>
            <person name="Gradnigo J."/>
            <person name="Johnson T."/>
            <person name="Payne S."/>
            <person name="Lipzen A."/>
            <person name="Schackwitz W."/>
            <person name="Martin J."/>
            <person name="Moriyama E."/>
            <person name="Blum P."/>
        </authorList>
    </citation>
    <scope>NUCLEOTIDE SEQUENCE</scope>
    <source>
        <strain evidence="1">SARC-B</strain>
        <strain evidence="2">SARC-C</strain>
        <strain evidence="3">SULA</strain>
    </source>
</reference>
<evidence type="ECO:0000313" key="8">
    <source>
        <dbReference type="EMBL" id="AZF78147.1"/>
    </source>
</evidence>
<gene>
    <name evidence="11" type="ORF">HFC64_10595</name>
    <name evidence="3" type="ORF">SULA_0847</name>
    <name evidence="1" type="ORF">SULB_0849</name>
    <name evidence="2" type="ORF">SULC_0848</name>
    <name evidence="4" type="ORF">SULG_04120</name>
    <name evidence="5" type="ORF">SULH_04120</name>
    <name evidence="6" type="ORF">SULI_04120</name>
    <name evidence="7" type="ORF">SULM_04120</name>
    <name evidence="8" type="ORF">SULN_04120</name>
    <name evidence="9" type="ORF">SULO_04130</name>
    <name evidence="10" type="ORF">SULZ_04365</name>
</gene>
<dbReference type="EMBL" id="CP011056">
    <property type="protein sequence ID" value="AKA75907.1"/>
    <property type="molecule type" value="Genomic_DNA"/>
</dbReference>
<dbReference type="EMBL" id="CP033239">
    <property type="protein sequence ID" value="AZF78147.1"/>
    <property type="molecule type" value="Genomic_DNA"/>
</dbReference>
<evidence type="ECO:0000313" key="14">
    <source>
        <dbReference type="Proteomes" id="UP000033106"/>
    </source>
</evidence>
<reference evidence="12 13" key="1">
    <citation type="journal article" date="2015" name="Genome Announc.">
        <title>Complete Genome Sequence of Sulfolobus solfataricus Strain 98/2 and Evolved Derivatives.</title>
        <authorList>
            <person name="McCarthy S."/>
            <person name="Gradnigo J."/>
            <person name="Johnson T."/>
            <person name="Payne S."/>
            <person name="Lipzen A."/>
            <person name="Martin J."/>
            <person name="Schackwitz W."/>
            <person name="Moriyama E."/>
            <person name="Blum P."/>
        </authorList>
    </citation>
    <scope>NUCLEOTIDE SEQUENCE [LARGE SCALE GENOMIC DNA]</scope>
    <source>
        <strain evidence="12">98/2 SULC</strain>
        <strain evidence="1">SARC-B</strain>
        <strain evidence="2">SARC-C</strain>
        <strain evidence="3 14">SULA</strain>
        <strain evidence="13">SULB</strain>
    </source>
</reference>
<dbReference type="EMBL" id="CP033238">
    <property type="protein sequence ID" value="AZF75539.1"/>
    <property type="molecule type" value="Genomic_DNA"/>
</dbReference>
<evidence type="ECO:0000313" key="2">
    <source>
        <dbReference type="EMBL" id="AKA75907.1"/>
    </source>
</evidence>
<reference evidence="11 22" key="4">
    <citation type="journal article" date="2020" name="Nat. Commun.">
        <title>The structures of two archaeal type IV pili illuminate evolutionary relationships.</title>
        <authorList>
            <person name="Wang F."/>
            <person name="Baquero D.P."/>
            <person name="Su Z."/>
            <person name="Beltran L.C."/>
            <person name="Prangishvili D."/>
            <person name="Krupovic M."/>
            <person name="Egelman E.H."/>
        </authorList>
    </citation>
    <scope>NUCLEOTIDE SEQUENCE [LARGE SCALE GENOMIC DNA]</scope>
    <source>
        <strain evidence="11 22">POZ149</strain>
    </source>
</reference>
<dbReference type="Gene3D" id="3.50.30.50">
    <property type="entry name" value="Putative cyclase"/>
    <property type="match status" value="1"/>
</dbReference>
<dbReference type="PATRIC" id="fig|2287.6.peg.896"/>
<dbReference type="EMBL" id="CP011055">
    <property type="protein sequence ID" value="AKA73207.1"/>
    <property type="molecule type" value="Genomic_DNA"/>
</dbReference>
<evidence type="ECO:0000313" key="9">
    <source>
        <dbReference type="EMBL" id="AZF80752.1"/>
    </source>
</evidence>
<dbReference type="EMBL" id="CP011057">
    <property type="protein sequence ID" value="AKA78599.1"/>
    <property type="molecule type" value="Genomic_DNA"/>
</dbReference>
<evidence type="ECO:0000313" key="11">
    <source>
        <dbReference type="EMBL" id="QPG50187.1"/>
    </source>
</evidence>
<dbReference type="KEGG" id="ssol:SULB_0849"/>
<dbReference type="Proteomes" id="UP000273194">
    <property type="component" value="Chromosome"/>
</dbReference>
<dbReference type="AlphaFoldDB" id="A0A0E3MDV0"/>
<dbReference type="Proteomes" id="UP000594632">
    <property type="component" value="Chromosome"/>
</dbReference>
<dbReference type="GeneID" id="44128788"/>
<evidence type="ECO:0000313" key="19">
    <source>
        <dbReference type="Proteomes" id="UP000275843"/>
    </source>
</evidence>
<dbReference type="Proteomes" id="UP000033057">
    <property type="component" value="Chromosome"/>
</dbReference>
<accession>A0A0E3MDV0</accession>
<dbReference type="FunFam" id="3.50.30.50:FF:000005">
    <property type="entry name" value="Cyclase family protein"/>
    <property type="match status" value="1"/>
</dbReference>
<dbReference type="Pfam" id="PF04199">
    <property type="entry name" value="Cyclase"/>
    <property type="match status" value="1"/>
</dbReference>
<evidence type="ECO:0000313" key="10">
    <source>
        <dbReference type="EMBL" id="AZF83391.1"/>
    </source>
</evidence>
<dbReference type="Proteomes" id="UP000269431">
    <property type="component" value="Chromosome"/>
</dbReference>
<dbReference type="Proteomes" id="UP000275843">
    <property type="component" value="Chromosome"/>
</dbReference>
<sequence length="243" mass="27787">MIEELFDQMSKGNLLLIDMTYDMFNGMQTYIGDPPFKHEYFRKGNKYGEVTLSTVYMGLHSGTHIDLPLHFVPNGESVEKFNIIQFIGYGNVLDLSYKKLGEPISSNDLKKFDDRIKENYVVMLYTGFSATRGKEDFLYNWPYLDSNGADYLVSKKIRAVGIESMSIAGWAGKEYPPRTNWDEVVYVHHKLLSNDIIILESVNNMKKVLEECKNGEALFFYAPLKIVGAEGGPTRLFAICEKR</sequence>
<dbReference type="GO" id="GO:0004061">
    <property type="term" value="F:arylformamidase activity"/>
    <property type="evidence" value="ECO:0007669"/>
    <property type="project" value="InterPro"/>
</dbReference>
<evidence type="ECO:0000313" key="18">
    <source>
        <dbReference type="Proteomes" id="UP000273443"/>
    </source>
</evidence>
<dbReference type="Proteomes" id="UP000267993">
    <property type="component" value="Chromosome"/>
</dbReference>
<evidence type="ECO:0000313" key="15">
    <source>
        <dbReference type="Proteomes" id="UP000267993"/>
    </source>
</evidence>
<evidence type="ECO:0000313" key="12">
    <source>
        <dbReference type="Proteomes" id="UP000033057"/>
    </source>
</evidence>
<dbReference type="Proteomes" id="UP000033106">
    <property type="component" value="Chromosome"/>
</dbReference>
<dbReference type="InterPro" id="IPR037175">
    <property type="entry name" value="KFase_sf"/>
</dbReference>
<dbReference type="EMBL" id="CP033241">
    <property type="protein sequence ID" value="AZF83391.1"/>
    <property type="molecule type" value="Genomic_DNA"/>
</dbReference>
<evidence type="ECO:0000313" key="16">
    <source>
        <dbReference type="Proteomes" id="UP000269431"/>
    </source>
</evidence>
<dbReference type="RefSeq" id="WP_009990872.1">
    <property type="nucleotide sequence ID" value="NZ_CP011055.2"/>
</dbReference>
<evidence type="ECO:0000313" key="20">
    <source>
        <dbReference type="Proteomes" id="UP000278715"/>
    </source>
</evidence>
<dbReference type="GeneID" id="1453089"/>
<dbReference type="Proteomes" id="UP000282269">
    <property type="component" value="Chromosome"/>
</dbReference>
<evidence type="ECO:0000313" key="5">
    <source>
        <dbReference type="EMBL" id="AZF70295.1"/>
    </source>
</evidence>
<dbReference type="OMA" id="LHYRADG"/>
<dbReference type="KEGG" id="ssoa:SULA_0847"/>